<protein>
    <submittedName>
        <fullName evidence="1">Uncharacterized protein</fullName>
    </submittedName>
</protein>
<reference evidence="1 2" key="2">
    <citation type="submission" date="2017-10" db="EMBL/GenBank/DDBJ databases">
        <title>Extensive intraspecific genome diversity in a model arbuscular mycorrhizal fungus.</title>
        <authorList>
            <person name="Chen E.C.H."/>
            <person name="Morin E."/>
            <person name="Baudet D."/>
            <person name="Noel J."/>
            <person name="Ndikumana S."/>
            <person name="Charron P."/>
            <person name="St-Onge C."/>
            <person name="Giorgi J."/>
            <person name="Grigoriev I.V."/>
            <person name="Roux C."/>
            <person name="Martin F.M."/>
            <person name="Corradi N."/>
        </authorList>
    </citation>
    <scope>NUCLEOTIDE SEQUENCE [LARGE SCALE GENOMIC DNA]</scope>
    <source>
        <strain evidence="1 2">C2</strain>
    </source>
</reference>
<dbReference type="AlphaFoldDB" id="A0A2N1M1A5"/>
<comment type="caution">
    <text evidence="1">The sequence shown here is derived from an EMBL/GenBank/DDBJ whole genome shotgun (WGS) entry which is preliminary data.</text>
</comment>
<dbReference type="Proteomes" id="UP000233469">
    <property type="component" value="Unassembled WGS sequence"/>
</dbReference>
<organism evidence="1 2">
    <name type="scientific">Rhizophagus irregularis</name>
    <dbReference type="NCBI Taxonomy" id="588596"/>
    <lineage>
        <taxon>Eukaryota</taxon>
        <taxon>Fungi</taxon>
        <taxon>Fungi incertae sedis</taxon>
        <taxon>Mucoromycota</taxon>
        <taxon>Glomeromycotina</taxon>
        <taxon>Glomeromycetes</taxon>
        <taxon>Glomerales</taxon>
        <taxon>Glomeraceae</taxon>
        <taxon>Rhizophagus</taxon>
    </lineage>
</organism>
<gene>
    <name evidence="1" type="ORF">RhiirC2_802460</name>
</gene>
<accession>A0A2N1M1A5</accession>
<reference evidence="1 2" key="1">
    <citation type="submission" date="2016-04" db="EMBL/GenBank/DDBJ databases">
        <title>Genome analyses suggest a sexual origin of heterokaryosis in a supposedly ancient asexual fungus.</title>
        <authorList>
            <person name="Ropars J."/>
            <person name="Sedzielewska K."/>
            <person name="Noel J."/>
            <person name="Charron P."/>
            <person name="Farinelli L."/>
            <person name="Marton T."/>
            <person name="Kruger M."/>
            <person name="Pelin A."/>
            <person name="Brachmann A."/>
            <person name="Corradi N."/>
        </authorList>
    </citation>
    <scope>NUCLEOTIDE SEQUENCE [LARGE SCALE GENOMIC DNA]</scope>
    <source>
        <strain evidence="1 2">C2</strain>
    </source>
</reference>
<evidence type="ECO:0000313" key="1">
    <source>
        <dbReference type="EMBL" id="PKK55412.1"/>
    </source>
</evidence>
<evidence type="ECO:0000313" key="2">
    <source>
        <dbReference type="Proteomes" id="UP000233469"/>
    </source>
</evidence>
<name>A0A2N1M1A5_9GLOM</name>
<sequence length="114" mass="12957">MLKELGMGKIEEEKENNVSDKGSLRISLKSTGLGDFAQKYHNLYYYSSLLHYDRNYRRSLKGINFSSFFIDSSFISRFGDEEEEILEQGTGTIGGGRTRPERGLFEVGGLDCVR</sequence>
<dbReference type="EMBL" id="LLXL01007669">
    <property type="protein sequence ID" value="PKK55412.1"/>
    <property type="molecule type" value="Genomic_DNA"/>
</dbReference>
<proteinExistence type="predicted"/>